<protein>
    <submittedName>
        <fullName evidence="6">Uncharacterized protein</fullName>
    </submittedName>
</protein>
<dbReference type="SMART" id="SM00173">
    <property type="entry name" value="RAS"/>
    <property type="match status" value="1"/>
</dbReference>
<accession>A0A813JLQ7</accession>
<reference evidence="6" key="1">
    <citation type="submission" date="2021-02" db="EMBL/GenBank/DDBJ databases">
        <authorList>
            <person name="Dougan E. K."/>
            <person name="Rhodes N."/>
            <person name="Thang M."/>
            <person name="Chan C."/>
        </authorList>
    </citation>
    <scope>NUCLEOTIDE SEQUENCE</scope>
</reference>
<dbReference type="SUPFAM" id="SSF52540">
    <property type="entry name" value="P-loop containing nucleoside triphosphate hydrolases"/>
    <property type="match status" value="1"/>
</dbReference>
<dbReference type="PROSITE" id="PS51420">
    <property type="entry name" value="RHO"/>
    <property type="match status" value="1"/>
</dbReference>
<dbReference type="PANTHER" id="PTHR47979">
    <property type="entry name" value="DRAB11-RELATED"/>
    <property type="match status" value="1"/>
</dbReference>
<dbReference type="SMART" id="SM00174">
    <property type="entry name" value="RHO"/>
    <property type="match status" value="1"/>
</dbReference>
<keyword evidence="3" id="KW-0342">GTP-binding</keyword>
<dbReference type="Pfam" id="PF00071">
    <property type="entry name" value="Ras"/>
    <property type="match status" value="1"/>
</dbReference>
<dbReference type="SMART" id="SM00176">
    <property type="entry name" value="RAN"/>
    <property type="match status" value="1"/>
</dbReference>
<dbReference type="PRINTS" id="PR00449">
    <property type="entry name" value="RASTRNSFRMNG"/>
</dbReference>
<comment type="caution">
    <text evidence="6">The sequence shown here is derived from an EMBL/GenBank/DDBJ whole genome shotgun (WGS) entry which is preliminary data.</text>
</comment>
<feature type="region of interest" description="Disordered" evidence="5">
    <location>
        <begin position="188"/>
        <end position="208"/>
    </location>
</feature>
<evidence type="ECO:0000313" key="6">
    <source>
        <dbReference type="EMBL" id="CAE8683349.1"/>
    </source>
</evidence>
<evidence type="ECO:0000256" key="3">
    <source>
        <dbReference type="ARBA" id="ARBA00023134"/>
    </source>
</evidence>
<dbReference type="PROSITE" id="PS51421">
    <property type="entry name" value="RAS"/>
    <property type="match status" value="1"/>
</dbReference>
<dbReference type="Proteomes" id="UP000626109">
    <property type="component" value="Unassembled WGS sequence"/>
</dbReference>
<evidence type="ECO:0000313" key="7">
    <source>
        <dbReference type="Proteomes" id="UP000626109"/>
    </source>
</evidence>
<evidence type="ECO:0000256" key="2">
    <source>
        <dbReference type="ARBA" id="ARBA00022741"/>
    </source>
</evidence>
<dbReference type="NCBIfam" id="TIGR00231">
    <property type="entry name" value="small_GTP"/>
    <property type="match status" value="1"/>
</dbReference>
<evidence type="ECO:0000256" key="4">
    <source>
        <dbReference type="ARBA" id="ARBA00023288"/>
    </source>
</evidence>
<sequence length="208" mass="22705">MAASGEDDYDCLCKVVLVGDVSVGKTHLLSRYMKDTLPKAPAATIGVEFATRTVRLPSGGANVKAQIWDTAGQERYRAITRAHYRRAAGAVMVYDVTKQTTFRNCSTWVTEVREGASPDAVIFLVGNKVDLVEQDPSSRQVYHDVAAEFARQHGLMFMEASAVTSLNVNEVFEKLLEEVYAKAPKTSRVLGNPESSNDGRGAFDSHSA</sequence>
<dbReference type="SMART" id="SM00175">
    <property type="entry name" value="RAB"/>
    <property type="match status" value="1"/>
</dbReference>
<gene>
    <name evidence="6" type="ORF">PGLA2088_LOCUS23410</name>
</gene>
<comment type="similarity">
    <text evidence="1">Belongs to the small GTPase superfamily. Rab family.</text>
</comment>
<name>A0A813JLQ7_POLGL</name>
<dbReference type="GO" id="GO:0005525">
    <property type="term" value="F:GTP binding"/>
    <property type="evidence" value="ECO:0007669"/>
    <property type="project" value="UniProtKB-KW"/>
</dbReference>
<dbReference type="GO" id="GO:0003924">
    <property type="term" value="F:GTPase activity"/>
    <property type="evidence" value="ECO:0007669"/>
    <property type="project" value="InterPro"/>
</dbReference>
<keyword evidence="4" id="KW-0449">Lipoprotein</keyword>
<dbReference type="InterPro" id="IPR050209">
    <property type="entry name" value="Rab_GTPases_membrane_traffic"/>
</dbReference>
<dbReference type="FunFam" id="3.40.50.300:FF:001129">
    <property type="entry name" value="ras-related protein Rab-44 isoform X2"/>
    <property type="match status" value="1"/>
</dbReference>
<dbReference type="InterPro" id="IPR005225">
    <property type="entry name" value="Small_GTP-bd"/>
</dbReference>
<keyword evidence="2" id="KW-0547">Nucleotide-binding</keyword>
<dbReference type="EMBL" id="CAJNNW010026186">
    <property type="protein sequence ID" value="CAE8683349.1"/>
    <property type="molecule type" value="Genomic_DNA"/>
</dbReference>
<proteinExistence type="inferred from homology"/>
<feature type="non-terminal residue" evidence="6">
    <location>
        <position position="1"/>
    </location>
</feature>
<dbReference type="PROSITE" id="PS51419">
    <property type="entry name" value="RAB"/>
    <property type="match status" value="1"/>
</dbReference>
<evidence type="ECO:0000256" key="1">
    <source>
        <dbReference type="ARBA" id="ARBA00006270"/>
    </source>
</evidence>
<dbReference type="InterPro" id="IPR001806">
    <property type="entry name" value="Small_GTPase"/>
</dbReference>
<evidence type="ECO:0000256" key="5">
    <source>
        <dbReference type="SAM" id="MobiDB-lite"/>
    </source>
</evidence>
<dbReference type="Gene3D" id="3.40.50.300">
    <property type="entry name" value="P-loop containing nucleotide triphosphate hydrolases"/>
    <property type="match status" value="1"/>
</dbReference>
<dbReference type="InterPro" id="IPR027417">
    <property type="entry name" value="P-loop_NTPase"/>
</dbReference>
<organism evidence="6 7">
    <name type="scientific">Polarella glacialis</name>
    <name type="common">Dinoflagellate</name>
    <dbReference type="NCBI Taxonomy" id="89957"/>
    <lineage>
        <taxon>Eukaryota</taxon>
        <taxon>Sar</taxon>
        <taxon>Alveolata</taxon>
        <taxon>Dinophyceae</taxon>
        <taxon>Suessiales</taxon>
        <taxon>Suessiaceae</taxon>
        <taxon>Polarella</taxon>
    </lineage>
</organism>
<dbReference type="AlphaFoldDB" id="A0A813JLQ7"/>